<gene>
    <name evidence="3" type="ORF">FHS03_002167</name>
</gene>
<dbReference type="RefSeq" id="WP_229426155.1">
    <property type="nucleotide sequence ID" value="NZ_JACHXD010000005.1"/>
</dbReference>
<dbReference type="NCBIfam" id="TIGR02595">
    <property type="entry name" value="PEP_CTERM"/>
    <property type="match status" value="1"/>
</dbReference>
<feature type="chain" id="PRO_5031323175" description="Ice-binding protein C-terminal domain-containing protein" evidence="1">
    <location>
        <begin position="19"/>
        <end position="211"/>
    </location>
</feature>
<sequence>MKKLALLAALAFTLPARAELVTYNFTGFVFNILEGSSWVAESSVDGRKVNKGDKLKGSFTYNTNTKLVSFEDRHEWSKLATYKQSNAGNVMSFSFEDSGLAFRFNYDTITTHAGTPDYIRFTTAQDKYRAEIEMGGNNALDGSVAIPSRLKPVSSYFVPPYLSLEDSTVMVNVQFTSMDLAAPVPEPSTYAMLLAGLAGVGFAARRRQARC</sequence>
<dbReference type="EMBL" id="JACHXD010000005">
    <property type="protein sequence ID" value="MBB3119116.1"/>
    <property type="molecule type" value="Genomic_DNA"/>
</dbReference>
<proteinExistence type="predicted"/>
<protein>
    <recommendedName>
        <fullName evidence="2">Ice-binding protein C-terminal domain-containing protein</fullName>
    </recommendedName>
</protein>
<keyword evidence="1" id="KW-0732">Signal</keyword>
<dbReference type="Proteomes" id="UP000541535">
    <property type="component" value="Unassembled WGS sequence"/>
</dbReference>
<reference evidence="3 4" key="1">
    <citation type="submission" date="2020-08" db="EMBL/GenBank/DDBJ databases">
        <title>Genomic Encyclopedia of Type Strains, Phase III (KMG-III): the genomes of soil and plant-associated and newly described type strains.</title>
        <authorList>
            <person name="Whitman W."/>
        </authorList>
    </citation>
    <scope>NUCLEOTIDE SEQUENCE [LARGE SCALE GENOMIC DNA]</scope>
    <source>
        <strain evidence="3 4">CECT 8897</strain>
    </source>
</reference>
<keyword evidence="4" id="KW-1185">Reference proteome</keyword>
<evidence type="ECO:0000313" key="3">
    <source>
        <dbReference type="EMBL" id="MBB3119116.1"/>
    </source>
</evidence>
<organism evidence="3 4">
    <name type="scientific">Pseudoduganella violacea</name>
    <dbReference type="NCBI Taxonomy" id="1715466"/>
    <lineage>
        <taxon>Bacteria</taxon>
        <taxon>Pseudomonadati</taxon>
        <taxon>Pseudomonadota</taxon>
        <taxon>Betaproteobacteria</taxon>
        <taxon>Burkholderiales</taxon>
        <taxon>Oxalobacteraceae</taxon>
        <taxon>Telluria group</taxon>
        <taxon>Pseudoduganella</taxon>
    </lineage>
</organism>
<dbReference type="InterPro" id="IPR013424">
    <property type="entry name" value="Ice-binding_C"/>
</dbReference>
<dbReference type="AlphaFoldDB" id="A0A7W5B9R1"/>
<name>A0A7W5B9R1_9BURK</name>
<evidence type="ECO:0000313" key="4">
    <source>
        <dbReference type="Proteomes" id="UP000541535"/>
    </source>
</evidence>
<evidence type="ECO:0000256" key="1">
    <source>
        <dbReference type="SAM" id="SignalP"/>
    </source>
</evidence>
<feature type="domain" description="Ice-binding protein C-terminal" evidence="2">
    <location>
        <begin position="183"/>
        <end position="207"/>
    </location>
</feature>
<dbReference type="Pfam" id="PF07589">
    <property type="entry name" value="PEP-CTERM"/>
    <property type="match status" value="1"/>
</dbReference>
<feature type="signal peptide" evidence="1">
    <location>
        <begin position="1"/>
        <end position="18"/>
    </location>
</feature>
<comment type="caution">
    <text evidence="3">The sequence shown here is derived from an EMBL/GenBank/DDBJ whole genome shotgun (WGS) entry which is preliminary data.</text>
</comment>
<accession>A0A7W5B9R1</accession>
<evidence type="ECO:0000259" key="2">
    <source>
        <dbReference type="Pfam" id="PF07589"/>
    </source>
</evidence>